<sequence length="192" mass="21837">MNSRETEESECYQPEEEIAEKMSFVFRELKMKAKVLNGVLDEQDNNLPAVETNPSIASEQDGFNVDDTSEDKENETEQTQKANKAGILELSVYAPDTGKPVQETIDFYEQLQLLIETIPQHEDIIIMGDLNGIVGNEVIPEVKNRFNEEIVNERAINKNNGSWKRFLDLDSSSNEMICCMGELQRRMVSDKA</sequence>
<evidence type="ECO:0008006" key="4">
    <source>
        <dbReference type="Google" id="ProtNLM"/>
    </source>
</evidence>
<organism evidence="2 3">
    <name type="scientific">Ceutorhynchus assimilis</name>
    <name type="common">cabbage seed weevil</name>
    <dbReference type="NCBI Taxonomy" id="467358"/>
    <lineage>
        <taxon>Eukaryota</taxon>
        <taxon>Metazoa</taxon>
        <taxon>Ecdysozoa</taxon>
        <taxon>Arthropoda</taxon>
        <taxon>Hexapoda</taxon>
        <taxon>Insecta</taxon>
        <taxon>Pterygota</taxon>
        <taxon>Neoptera</taxon>
        <taxon>Endopterygota</taxon>
        <taxon>Coleoptera</taxon>
        <taxon>Polyphaga</taxon>
        <taxon>Cucujiformia</taxon>
        <taxon>Curculionidae</taxon>
        <taxon>Ceutorhynchinae</taxon>
        <taxon>Ceutorhynchus</taxon>
    </lineage>
</organism>
<proteinExistence type="predicted"/>
<protein>
    <recommendedName>
        <fullName evidence="4">Craniofacial development protein 2</fullName>
    </recommendedName>
</protein>
<dbReference type="Proteomes" id="UP001152799">
    <property type="component" value="Chromosome 8"/>
</dbReference>
<keyword evidence="3" id="KW-1185">Reference proteome</keyword>
<dbReference type="OrthoDB" id="6760898at2759"/>
<feature type="region of interest" description="Disordered" evidence="1">
    <location>
        <begin position="45"/>
        <end position="79"/>
    </location>
</feature>
<evidence type="ECO:0000256" key="1">
    <source>
        <dbReference type="SAM" id="MobiDB-lite"/>
    </source>
</evidence>
<name>A0A9N9N065_9CUCU</name>
<evidence type="ECO:0000313" key="2">
    <source>
        <dbReference type="EMBL" id="CAG9772634.1"/>
    </source>
</evidence>
<reference evidence="2" key="1">
    <citation type="submission" date="2022-01" db="EMBL/GenBank/DDBJ databases">
        <authorList>
            <person name="King R."/>
        </authorList>
    </citation>
    <scope>NUCLEOTIDE SEQUENCE</scope>
</reference>
<dbReference type="AlphaFoldDB" id="A0A9N9N065"/>
<feature type="compositionally biased region" description="Acidic residues" evidence="1">
    <location>
        <begin position="67"/>
        <end position="76"/>
    </location>
</feature>
<evidence type="ECO:0000313" key="3">
    <source>
        <dbReference type="Proteomes" id="UP001152799"/>
    </source>
</evidence>
<gene>
    <name evidence="2" type="ORF">CEUTPL_LOCUS13041</name>
</gene>
<dbReference type="EMBL" id="OU892284">
    <property type="protein sequence ID" value="CAG9772634.1"/>
    <property type="molecule type" value="Genomic_DNA"/>
</dbReference>
<accession>A0A9N9N065</accession>